<dbReference type="InterPro" id="IPR050882">
    <property type="entry name" value="Prepilin_peptidase/N-MTase"/>
</dbReference>
<proteinExistence type="inferred from homology"/>
<dbReference type="EMBL" id="SDGV01000017">
    <property type="protein sequence ID" value="THB60901.1"/>
    <property type="molecule type" value="Genomic_DNA"/>
</dbReference>
<feature type="transmembrane region" description="Helical" evidence="7">
    <location>
        <begin position="6"/>
        <end position="25"/>
    </location>
</feature>
<comment type="similarity">
    <text evidence="2">Belongs to the peptidase A24 family.</text>
</comment>
<feature type="transmembrane region" description="Helical" evidence="7">
    <location>
        <begin position="176"/>
        <end position="205"/>
    </location>
</feature>
<evidence type="ECO:0000313" key="10">
    <source>
        <dbReference type="EMBL" id="THB60901.1"/>
    </source>
</evidence>
<feature type="transmembrane region" description="Helical" evidence="7">
    <location>
        <begin position="115"/>
        <end position="135"/>
    </location>
</feature>
<evidence type="ECO:0000259" key="8">
    <source>
        <dbReference type="Pfam" id="PF01478"/>
    </source>
</evidence>
<gene>
    <name evidence="10" type="ORF">ESZ54_08015</name>
</gene>
<dbReference type="Proteomes" id="UP000310506">
    <property type="component" value="Unassembled WGS sequence"/>
</dbReference>
<keyword evidence="5 7" id="KW-1133">Transmembrane helix</keyword>
<dbReference type="GO" id="GO:0006465">
    <property type="term" value="P:signal peptide processing"/>
    <property type="evidence" value="ECO:0007669"/>
    <property type="project" value="TreeGrafter"/>
</dbReference>
<keyword evidence="3" id="KW-1003">Cell membrane</keyword>
<dbReference type="GO" id="GO:0005886">
    <property type="term" value="C:plasma membrane"/>
    <property type="evidence" value="ECO:0007669"/>
    <property type="project" value="UniProtKB-SubCell"/>
</dbReference>
<dbReference type="Pfam" id="PF01478">
    <property type="entry name" value="Peptidase_A24"/>
    <property type="match status" value="1"/>
</dbReference>
<feature type="transmembrane region" description="Helical" evidence="7">
    <location>
        <begin position="73"/>
        <end position="95"/>
    </location>
</feature>
<protein>
    <submittedName>
        <fullName evidence="10">Prepilin peptidase</fullName>
    </submittedName>
</protein>
<evidence type="ECO:0000256" key="7">
    <source>
        <dbReference type="SAM" id="Phobius"/>
    </source>
</evidence>
<evidence type="ECO:0000256" key="1">
    <source>
        <dbReference type="ARBA" id="ARBA00004651"/>
    </source>
</evidence>
<evidence type="ECO:0000256" key="4">
    <source>
        <dbReference type="ARBA" id="ARBA00022692"/>
    </source>
</evidence>
<feature type="transmembrane region" description="Helical" evidence="7">
    <location>
        <begin position="147"/>
        <end position="164"/>
    </location>
</feature>
<dbReference type="OrthoDB" id="9789291at2"/>
<dbReference type="InterPro" id="IPR010627">
    <property type="entry name" value="Prepilin_pept_A24_N"/>
</dbReference>
<sequence>MFMILFIFYFGCLVGSFLGVLAIRIPKKETFILSRSKCDYCQKDLSFFALIPFWQLIFHRNCCTYCKEKISNYYWIVECLSGFLFLIGFFNPWTLEYRLCFYLSLLLFMLSLTDYFYGIVEPLLLYPIVLMLIVLQANSYTRLFPHFLDMLLIFCLFSLYNYLFPQQIGGGDIQLLTFLVFFTGLYSLLWIILLASLCGILYTLLKMLFIHNRTHKLPFVPFISLAFLIVTYFYPHFA</sequence>
<evidence type="ECO:0000256" key="2">
    <source>
        <dbReference type="ARBA" id="ARBA00005801"/>
    </source>
</evidence>
<keyword evidence="6 7" id="KW-0472">Membrane</keyword>
<dbReference type="InterPro" id="IPR000045">
    <property type="entry name" value="Prepilin_IV_endopep_pep"/>
</dbReference>
<feature type="domain" description="Prepilin type IV endopeptidase peptidase" evidence="8">
    <location>
        <begin position="102"/>
        <end position="204"/>
    </location>
</feature>
<organism evidence="10 11">
    <name type="scientific">Vagococcus silagei</name>
    <dbReference type="NCBI Taxonomy" id="2508885"/>
    <lineage>
        <taxon>Bacteria</taxon>
        <taxon>Bacillati</taxon>
        <taxon>Bacillota</taxon>
        <taxon>Bacilli</taxon>
        <taxon>Lactobacillales</taxon>
        <taxon>Enterococcaceae</taxon>
        <taxon>Vagococcus</taxon>
    </lineage>
</organism>
<keyword evidence="4 7" id="KW-0812">Transmembrane</keyword>
<feature type="domain" description="Prepilin peptidase A24 N-terminal" evidence="9">
    <location>
        <begin position="10"/>
        <end position="89"/>
    </location>
</feature>
<comment type="caution">
    <text evidence="10">The sequence shown here is derived from an EMBL/GenBank/DDBJ whole genome shotgun (WGS) entry which is preliminary data.</text>
</comment>
<dbReference type="PANTHER" id="PTHR30487:SF0">
    <property type="entry name" value="PREPILIN LEADER PEPTIDASE_N-METHYLTRANSFERASE-RELATED"/>
    <property type="match status" value="1"/>
</dbReference>
<reference evidence="10 11" key="1">
    <citation type="submission" date="2019-01" db="EMBL/GenBank/DDBJ databases">
        <title>Vagococcus silagei sp. nov. isolated from brewer's grain.</title>
        <authorList>
            <person name="Guu J.-R."/>
        </authorList>
    </citation>
    <scope>NUCLEOTIDE SEQUENCE [LARGE SCALE GENOMIC DNA]</scope>
    <source>
        <strain evidence="10 11">2B-2</strain>
    </source>
</reference>
<comment type="subcellular location">
    <subcellularLocation>
        <location evidence="1">Cell membrane</location>
        <topology evidence="1">Multi-pass membrane protein</topology>
    </subcellularLocation>
</comment>
<evidence type="ECO:0000256" key="6">
    <source>
        <dbReference type="ARBA" id="ARBA00023136"/>
    </source>
</evidence>
<evidence type="ECO:0000256" key="5">
    <source>
        <dbReference type="ARBA" id="ARBA00022989"/>
    </source>
</evidence>
<dbReference type="PANTHER" id="PTHR30487">
    <property type="entry name" value="TYPE 4 PREPILIN-LIKE PROTEINS LEADER PEPTIDE-PROCESSING ENZYME"/>
    <property type="match status" value="1"/>
</dbReference>
<feature type="transmembrane region" description="Helical" evidence="7">
    <location>
        <begin position="217"/>
        <end position="235"/>
    </location>
</feature>
<evidence type="ECO:0000256" key="3">
    <source>
        <dbReference type="ARBA" id="ARBA00022475"/>
    </source>
</evidence>
<dbReference type="GO" id="GO:0004190">
    <property type="term" value="F:aspartic-type endopeptidase activity"/>
    <property type="evidence" value="ECO:0007669"/>
    <property type="project" value="InterPro"/>
</dbReference>
<dbReference type="Gene3D" id="1.20.120.1220">
    <property type="match status" value="1"/>
</dbReference>
<evidence type="ECO:0000313" key="11">
    <source>
        <dbReference type="Proteomes" id="UP000310506"/>
    </source>
</evidence>
<dbReference type="AlphaFoldDB" id="A0A4S3B1I3"/>
<name>A0A4S3B1I3_9ENTE</name>
<accession>A0A4S3B1I3</accession>
<keyword evidence="11" id="KW-1185">Reference proteome</keyword>
<evidence type="ECO:0000259" key="9">
    <source>
        <dbReference type="Pfam" id="PF06750"/>
    </source>
</evidence>
<dbReference type="Pfam" id="PF06750">
    <property type="entry name" value="A24_N_bact"/>
    <property type="match status" value="1"/>
</dbReference>